<organism evidence="2">
    <name type="scientific">Staphylothermus marinus</name>
    <dbReference type="NCBI Taxonomy" id="2280"/>
    <lineage>
        <taxon>Archaea</taxon>
        <taxon>Thermoproteota</taxon>
        <taxon>Thermoprotei</taxon>
        <taxon>Desulfurococcales</taxon>
        <taxon>Desulfurococcaceae</taxon>
        <taxon>Staphylothermus</taxon>
    </lineage>
</organism>
<sequence>MDFQGNSTNRKPNWLLLKETVIELLETGKTVFTRSEIVEYARKKDPSRSSASIDYEIDLVTVNSNSKDRYRDPDKLFLYRIDRGRYQLYNPEMHGAIEEYIYHRTPNIPHELVEQVINAFKEKGYEVKINKSIDKPLTPNLVAKTSSDKIGVWIIDPSLPVAEQFKKLAYAIGSGILDRTCTKHVVIVSQTVYNKILTSTREQLAKLNIELKSLKEEKKYTLRI</sequence>
<accession>A0A7C4D8P4</accession>
<dbReference type="Pfam" id="PF24706">
    <property type="entry name" value="DUF7669"/>
    <property type="match status" value="1"/>
</dbReference>
<dbReference type="InterPro" id="IPR056086">
    <property type="entry name" value="DUF7669"/>
</dbReference>
<comment type="caution">
    <text evidence="2">The sequence shown here is derived from an EMBL/GenBank/DDBJ whole genome shotgun (WGS) entry which is preliminary data.</text>
</comment>
<feature type="domain" description="DUF7669" evidence="1">
    <location>
        <begin position="12"/>
        <end position="88"/>
    </location>
</feature>
<protein>
    <recommendedName>
        <fullName evidence="1">DUF7669 domain-containing protein</fullName>
    </recommendedName>
</protein>
<dbReference type="EMBL" id="DTBJ01000034">
    <property type="protein sequence ID" value="HGM58872.1"/>
    <property type="molecule type" value="Genomic_DNA"/>
</dbReference>
<dbReference type="AlphaFoldDB" id="A0A7C4D8P4"/>
<gene>
    <name evidence="2" type="ORF">ENU14_04730</name>
</gene>
<proteinExistence type="predicted"/>
<reference evidence="2" key="1">
    <citation type="journal article" date="2020" name="mSystems">
        <title>Genome- and Community-Level Interaction Insights into Carbon Utilization and Element Cycling Functions of Hydrothermarchaeota in Hydrothermal Sediment.</title>
        <authorList>
            <person name="Zhou Z."/>
            <person name="Liu Y."/>
            <person name="Xu W."/>
            <person name="Pan J."/>
            <person name="Luo Z.H."/>
            <person name="Li M."/>
        </authorList>
    </citation>
    <scope>NUCLEOTIDE SEQUENCE [LARGE SCALE GENOMIC DNA]</scope>
    <source>
        <strain evidence="2">SpSt-642</strain>
    </source>
</reference>
<evidence type="ECO:0000259" key="1">
    <source>
        <dbReference type="Pfam" id="PF24706"/>
    </source>
</evidence>
<name>A0A7C4D8P4_STAMA</name>
<evidence type="ECO:0000313" key="2">
    <source>
        <dbReference type="EMBL" id="HGM58872.1"/>
    </source>
</evidence>